<reference evidence="2" key="1">
    <citation type="submission" date="2023-10" db="EMBL/GenBank/DDBJ databases">
        <title>Genome assembly of Pristionchus species.</title>
        <authorList>
            <person name="Yoshida K."/>
            <person name="Sommer R.J."/>
        </authorList>
    </citation>
    <scope>NUCLEOTIDE SEQUENCE</scope>
    <source>
        <strain evidence="2">RS0144</strain>
    </source>
</reference>
<protein>
    <submittedName>
        <fullName evidence="2">Uncharacterized protein</fullName>
    </submittedName>
</protein>
<comment type="caution">
    <text evidence="2">The sequence shown here is derived from an EMBL/GenBank/DDBJ whole genome shotgun (WGS) entry which is preliminary data.</text>
</comment>
<evidence type="ECO:0000313" key="2">
    <source>
        <dbReference type="EMBL" id="GMS90252.1"/>
    </source>
</evidence>
<accession>A0AAV5T3U2</accession>
<dbReference type="AlphaFoldDB" id="A0AAV5T3U2"/>
<organism evidence="2 3">
    <name type="scientific">Pristionchus entomophagus</name>
    <dbReference type="NCBI Taxonomy" id="358040"/>
    <lineage>
        <taxon>Eukaryota</taxon>
        <taxon>Metazoa</taxon>
        <taxon>Ecdysozoa</taxon>
        <taxon>Nematoda</taxon>
        <taxon>Chromadorea</taxon>
        <taxon>Rhabditida</taxon>
        <taxon>Rhabditina</taxon>
        <taxon>Diplogasteromorpha</taxon>
        <taxon>Diplogasteroidea</taxon>
        <taxon>Neodiplogasteridae</taxon>
        <taxon>Pristionchus</taxon>
    </lineage>
</organism>
<dbReference type="EMBL" id="BTSX01000003">
    <property type="protein sequence ID" value="GMS90252.1"/>
    <property type="molecule type" value="Genomic_DNA"/>
</dbReference>
<proteinExistence type="predicted"/>
<evidence type="ECO:0000256" key="1">
    <source>
        <dbReference type="SAM" id="MobiDB-lite"/>
    </source>
</evidence>
<feature type="compositionally biased region" description="Basic and acidic residues" evidence="1">
    <location>
        <begin position="311"/>
        <end position="351"/>
    </location>
</feature>
<evidence type="ECO:0000313" key="3">
    <source>
        <dbReference type="Proteomes" id="UP001432027"/>
    </source>
</evidence>
<gene>
    <name evidence="2" type="ORF">PENTCL1PPCAC_12427</name>
</gene>
<name>A0AAV5T3U2_9BILA</name>
<sequence length="405" mass="46013">FQMSDNIETLELSRIKSIDCKLHCLQTIENGIIFYWRGSSIDVRELFVMINDKPVFAKLPSDPLFNPSVKNDSFYFYQQTNKANRYLLIKVSLVELALKLEIIKEVPSGVGVNTYQPLYMWNQQGTDIHIHPFERANGETKLNCFKQPPNKTIDSLHKWIVHRGRLIILTPGSKTNPRVLFEPATATNQIITLTGVGHTFDLYVNDVLDCILVLDRQHGTLWIANPTSKQITTFSLNNETNAIHTFVLVGVFENKLLIQRNEISRETGDTSSDLMMALLPSSTKIDVGRNRGVETASMLLQTERSTASPTRTEREEKKTIPQAMQEKKTKQVKQEPAKKKQTMESQKEPVKNQKRTNNRQTIATRIVNDTTLNFDLPAVPSDGITVSNAETDIASLEERMKRLAQ</sequence>
<dbReference type="Proteomes" id="UP001432027">
    <property type="component" value="Unassembled WGS sequence"/>
</dbReference>
<feature type="compositionally biased region" description="Polar residues" evidence="1">
    <location>
        <begin position="301"/>
        <end position="310"/>
    </location>
</feature>
<keyword evidence="3" id="KW-1185">Reference proteome</keyword>
<feature type="region of interest" description="Disordered" evidence="1">
    <location>
        <begin position="301"/>
        <end position="359"/>
    </location>
</feature>
<feature type="non-terminal residue" evidence="2">
    <location>
        <position position="1"/>
    </location>
</feature>